<feature type="compositionally biased region" description="Pro residues" evidence="8">
    <location>
        <begin position="552"/>
        <end position="565"/>
    </location>
</feature>
<evidence type="ECO:0000256" key="2">
    <source>
        <dbReference type="ARBA" id="ARBA00007613"/>
    </source>
</evidence>
<sequence>MMTTSADYWSADPRLRIPVVLSYLALLMSSILSGCTSTTELRWQGSQAPHRESPPESSRDEVKSDLPKRRGRSRPRTPDAEEPRVGDVGLVLTAAEMPSRLATGDPIHAIPAAEREYPIDLTTALRLAEIENPMIAEARQRIGEALAIRQKAMVLLLPSLNLGMNYHGHTGNLQRSAGRILSLDENSLYFGGGAGVIAASAPEVPAVSIFSELTDAIFEPLAARQQVEAARFGASATANNILLEVAELYFELLAAEADLGVRYETAEQAAEVARLTRAYAQAQQGREADAERAATELSLIVDEIRQAEEQVAVAAAHLSQRLHLDQSVRVRPVAPKVELATIVDPVAPLTDLIQAALAGRPEVGARGAAVAAAEVRRKQEWYRPFLPTLWLGFSGGAFGGGSNVAPPQLSNFGGRTDFDVQLFWTLRNLGAGNLSLVKRRQAEVGQAVGERSRAIAEIRTEVASAYAGVSASRRQVALTTRQLNSAVIGFREDLVRIKNTVGRPIEVVNSLELLNQARVDRIRAVMDYNKAEVRLFVSLGSPPPLGESATEPIPPAPIASPPLPPLAAMRAAP</sequence>
<dbReference type="KEGG" id="pbor:BSF38_01890"/>
<evidence type="ECO:0000256" key="3">
    <source>
        <dbReference type="ARBA" id="ARBA00022448"/>
    </source>
</evidence>
<dbReference type="EMBL" id="CP019082">
    <property type="protein sequence ID" value="APW60422.1"/>
    <property type="molecule type" value="Genomic_DNA"/>
</dbReference>
<dbReference type="Gene3D" id="1.20.1600.10">
    <property type="entry name" value="Outer membrane efflux proteins (OEP)"/>
    <property type="match status" value="1"/>
</dbReference>
<dbReference type="Proteomes" id="UP000186309">
    <property type="component" value="Chromosome"/>
</dbReference>
<dbReference type="SUPFAM" id="SSF56954">
    <property type="entry name" value="Outer membrane efflux proteins (OEP)"/>
    <property type="match status" value="1"/>
</dbReference>
<evidence type="ECO:0000256" key="5">
    <source>
        <dbReference type="ARBA" id="ARBA00022692"/>
    </source>
</evidence>
<keyword evidence="3" id="KW-0813">Transport</keyword>
<evidence type="ECO:0000256" key="4">
    <source>
        <dbReference type="ARBA" id="ARBA00022452"/>
    </source>
</evidence>
<dbReference type="STRING" id="1387353.BSF38_01890"/>
<evidence type="ECO:0000256" key="7">
    <source>
        <dbReference type="ARBA" id="ARBA00023237"/>
    </source>
</evidence>
<evidence type="ECO:0000256" key="8">
    <source>
        <dbReference type="SAM" id="MobiDB-lite"/>
    </source>
</evidence>
<dbReference type="GO" id="GO:1990281">
    <property type="term" value="C:efflux pump complex"/>
    <property type="evidence" value="ECO:0007669"/>
    <property type="project" value="TreeGrafter"/>
</dbReference>
<dbReference type="GO" id="GO:0015288">
    <property type="term" value="F:porin activity"/>
    <property type="evidence" value="ECO:0007669"/>
    <property type="project" value="TreeGrafter"/>
</dbReference>
<keyword evidence="6" id="KW-0472">Membrane</keyword>
<accession>A0A1U7CNB0</accession>
<reference evidence="10" key="1">
    <citation type="submission" date="2016-12" db="EMBL/GenBank/DDBJ databases">
        <title>Comparative genomics of four Isosphaeraceae planctomycetes: a common pool of plasmids and glycoside hydrolase genes.</title>
        <authorList>
            <person name="Ivanova A."/>
        </authorList>
    </citation>
    <scope>NUCLEOTIDE SEQUENCE [LARGE SCALE GENOMIC DNA]</scope>
    <source>
        <strain evidence="10">PX4</strain>
    </source>
</reference>
<dbReference type="PANTHER" id="PTHR30026">
    <property type="entry name" value="OUTER MEMBRANE PROTEIN TOLC"/>
    <property type="match status" value="1"/>
</dbReference>
<dbReference type="AlphaFoldDB" id="A0A1U7CNB0"/>
<dbReference type="OrthoDB" id="266724at2"/>
<evidence type="ECO:0000313" key="9">
    <source>
        <dbReference type="EMBL" id="APW60422.1"/>
    </source>
</evidence>
<dbReference type="Pfam" id="PF02321">
    <property type="entry name" value="OEP"/>
    <property type="match status" value="1"/>
</dbReference>
<dbReference type="InterPro" id="IPR003423">
    <property type="entry name" value="OMP_efflux"/>
</dbReference>
<dbReference type="GO" id="GO:0009279">
    <property type="term" value="C:cell outer membrane"/>
    <property type="evidence" value="ECO:0007669"/>
    <property type="project" value="UniProtKB-SubCell"/>
</dbReference>
<evidence type="ECO:0000256" key="1">
    <source>
        <dbReference type="ARBA" id="ARBA00004442"/>
    </source>
</evidence>
<feature type="region of interest" description="Disordered" evidence="8">
    <location>
        <begin position="546"/>
        <end position="573"/>
    </location>
</feature>
<evidence type="ECO:0000256" key="6">
    <source>
        <dbReference type="ARBA" id="ARBA00023136"/>
    </source>
</evidence>
<feature type="region of interest" description="Disordered" evidence="8">
    <location>
        <begin position="42"/>
        <end position="88"/>
    </location>
</feature>
<proteinExistence type="inferred from homology"/>
<evidence type="ECO:0008006" key="11">
    <source>
        <dbReference type="Google" id="ProtNLM"/>
    </source>
</evidence>
<dbReference type="InterPro" id="IPR051906">
    <property type="entry name" value="TolC-like"/>
</dbReference>
<feature type="compositionally biased region" description="Basic and acidic residues" evidence="8">
    <location>
        <begin position="76"/>
        <end position="85"/>
    </location>
</feature>
<keyword evidence="5" id="KW-0812">Transmembrane</keyword>
<organism evidence="9 10">
    <name type="scientific">Paludisphaera borealis</name>
    <dbReference type="NCBI Taxonomy" id="1387353"/>
    <lineage>
        <taxon>Bacteria</taxon>
        <taxon>Pseudomonadati</taxon>
        <taxon>Planctomycetota</taxon>
        <taxon>Planctomycetia</taxon>
        <taxon>Isosphaerales</taxon>
        <taxon>Isosphaeraceae</taxon>
        <taxon>Paludisphaera</taxon>
    </lineage>
</organism>
<gene>
    <name evidence="9" type="ORF">BSF38_01890</name>
</gene>
<name>A0A1U7CNB0_9BACT</name>
<comment type="subcellular location">
    <subcellularLocation>
        <location evidence="1">Cell outer membrane</location>
    </subcellularLocation>
</comment>
<dbReference type="PANTHER" id="PTHR30026:SF20">
    <property type="entry name" value="OUTER MEMBRANE PROTEIN TOLC"/>
    <property type="match status" value="1"/>
</dbReference>
<protein>
    <recommendedName>
        <fullName evidence="11">TolC family protein</fullName>
    </recommendedName>
</protein>
<keyword evidence="4" id="KW-1134">Transmembrane beta strand</keyword>
<dbReference type="GO" id="GO:0015562">
    <property type="term" value="F:efflux transmembrane transporter activity"/>
    <property type="evidence" value="ECO:0007669"/>
    <property type="project" value="InterPro"/>
</dbReference>
<comment type="similarity">
    <text evidence="2">Belongs to the outer membrane factor (OMF) (TC 1.B.17) family.</text>
</comment>
<evidence type="ECO:0000313" key="10">
    <source>
        <dbReference type="Proteomes" id="UP000186309"/>
    </source>
</evidence>
<keyword evidence="7" id="KW-0998">Cell outer membrane</keyword>
<keyword evidence="10" id="KW-1185">Reference proteome</keyword>
<feature type="compositionally biased region" description="Basic and acidic residues" evidence="8">
    <location>
        <begin position="49"/>
        <end position="68"/>
    </location>
</feature>